<dbReference type="EMBL" id="MEYS01000002">
    <property type="protein sequence ID" value="OGD33995.1"/>
    <property type="molecule type" value="Genomic_DNA"/>
</dbReference>
<protein>
    <recommendedName>
        <fullName evidence="1">ASCH domain-containing protein</fullName>
    </recommendedName>
</protein>
<feature type="domain" description="ASCH" evidence="1">
    <location>
        <begin position="93"/>
        <end position="198"/>
    </location>
</feature>
<evidence type="ECO:0000313" key="3">
    <source>
        <dbReference type="Proteomes" id="UP000176650"/>
    </source>
</evidence>
<organism evidence="2 3">
    <name type="scientific">Candidatus Azambacteria bacterium RIFCSPLOWO2_01_FULL_46_25</name>
    <dbReference type="NCBI Taxonomy" id="1797298"/>
    <lineage>
        <taxon>Bacteria</taxon>
        <taxon>Candidatus Azamiibacteriota</taxon>
    </lineage>
</organism>
<dbReference type="AlphaFoldDB" id="A0A1F5BTQ9"/>
<proteinExistence type="predicted"/>
<dbReference type="Proteomes" id="UP000176650">
    <property type="component" value="Unassembled WGS sequence"/>
</dbReference>
<dbReference type="SUPFAM" id="SSF88697">
    <property type="entry name" value="PUA domain-like"/>
    <property type="match status" value="1"/>
</dbReference>
<dbReference type="Gene3D" id="2.30.130.30">
    <property type="entry name" value="Hypothetical protein"/>
    <property type="match status" value="1"/>
</dbReference>
<evidence type="ECO:0000259" key="1">
    <source>
        <dbReference type="SMART" id="SM01022"/>
    </source>
</evidence>
<dbReference type="InterPro" id="IPR015947">
    <property type="entry name" value="PUA-like_sf"/>
</dbReference>
<reference evidence="2 3" key="1">
    <citation type="journal article" date="2016" name="Nat. Commun.">
        <title>Thousands of microbial genomes shed light on interconnected biogeochemical processes in an aquifer system.</title>
        <authorList>
            <person name="Anantharaman K."/>
            <person name="Brown C.T."/>
            <person name="Hug L.A."/>
            <person name="Sharon I."/>
            <person name="Castelle C.J."/>
            <person name="Probst A.J."/>
            <person name="Thomas B.C."/>
            <person name="Singh A."/>
            <person name="Wilkins M.J."/>
            <person name="Karaoz U."/>
            <person name="Brodie E.L."/>
            <person name="Williams K.H."/>
            <person name="Hubbard S.S."/>
            <person name="Banfield J.F."/>
        </authorList>
    </citation>
    <scope>NUCLEOTIDE SEQUENCE [LARGE SCALE GENOMIC DNA]</scope>
</reference>
<gene>
    <name evidence="2" type="ORF">A2988_00720</name>
</gene>
<accession>A0A1F5BTQ9</accession>
<comment type="caution">
    <text evidence="2">The sequence shown here is derived from an EMBL/GenBank/DDBJ whole genome shotgun (WGS) entry which is preliminary data.</text>
</comment>
<dbReference type="STRING" id="1797298.A2988_00720"/>
<dbReference type="InterPro" id="IPR007374">
    <property type="entry name" value="ASCH_domain"/>
</dbReference>
<dbReference type="Pfam" id="PF04266">
    <property type="entry name" value="ASCH"/>
    <property type="match status" value="1"/>
</dbReference>
<name>A0A1F5BTQ9_9BACT</name>
<sequence>MVAATPKKGEPIKLMPLVAVNIQAFSALVAELPGFLREYGHKLYTHAVPSSVEVEALQYHGWRVEAMMPEAYKSGVVTQQWGLVLAEDIMKTMRVKKQYFDAIMAGTKPLEVRVGYESIKRIRVGDSIRLESSGGRQSGIVKVVVIRTYDTFNEMLQNENAGHIVPENPVGALDVLRRIYPPEREQLGVYVFELRVVKAQRGV</sequence>
<dbReference type="SMART" id="SM01022">
    <property type="entry name" value="ASCH"/>
    <property type="match status" value="1"/>
</dbReference>
<evidence type="ECO:0000313" key="2">
    <source>
        <dbReference type="EMBL" id="OGD33995.1"/>
    </source>
</evidence>